<evidence type="ECO:0000313" key="16">
    <source>
        <dbReference type="Proteomes" id="UP001317705"/>
    </source>
</evidence>
<evidence type="ECO:0000256" key="11">
    <source>
        <dbReference type="RuleBase" id="RU003357"/>
    </source>
</evidence>
<evidence type="ECO:0000256" key="10">
    <source>
        <dbReference type="PROSITE-ProRule" id="PRU01360"/>
    </source>
</evidence>
<dbReference type="Gene3D" id="2.40.170.20">
    <property type="entry name" value="TonB-dependent receptor, beta-barrel domain"/>
    <property type="match status" value="1"/>
</dbReference>
<reference evidence="15 16" key="1">
    <citation type="submission" date="2022-12" db="EMBL/GenBank/DDBJ databases">
        <title>Polyphasic characterization of Geotalea uranireducens NIT-SL11 newly isolated from a complex of sewage sludge and microbially reduced graphene oxide.</title>
        <authorList>
            <person name="Xie L."/>
            <person name="Yoshida N."/>
            <person name="Meng L."/>
        </authorList>
    </citation>
    <scope>NUCLEOTIDE SEQUENCE [LARGE SCALE GENOMIC DNA]</scope>
    <source>
        <strain evidence="15 16">NIT-SL11</strain>
    </source>
</reference>
<comment type="subcellular location">
    <subcellularLocation>
        <location evidence="1 10">Cell outer membrane</location>
        <topology evidence="1 10">Multi-pass membrane protein</topology>
    </subcellularLocation>
</comment>
<gene>
    <name evidence="15" type="ORF">GURASL_17310</name>
</gene>
<protein>
    <submittedName>
        <fullName evidence="15">Ligand-gated channel</fullName>
    </submittedName>
</protein>
<dbReference type="InterPro" id="IPR000531">
    <property type="entry name" value="Beta-barrel_TonB"/>
</dbReference>
<evidence type="ECO:0000313" key="15">
    <source>
        <dbReference type="EMBL" id="BDV42808.1"/>
    </source>
</evidence>
<feature type="chain" id="PRO_5046491553" evidence="12">
    <location>
        <begin position="27"/>
        <end position="615"/>
    </location>
</feature>
<name>A0ABN6VR89_9BACT</name>
<evidence type="ECO:0000256" key="7">
    <source>
        <dbReference type="ARBA" id="ARBA00023077"/>
    </source>
</evidence>
<comment type="similarity">
    <text evidence="10 11">Belongs to the TonB-dependent receptor family.</text>
</comment>
<keyword evidence="9 10" id="KW-0998">Cell outer membrane</keyword>
<feature type="domain" description="TonB-dependent receptor plug" evidence="14">
    <location>
        <begin position="56"/>
        <end position="160"/>
    </location>
</feature>
<dbReference type="Proteomes" id="UP001317705">
    <property type="component" value="Chromosome"/>
</dbReference>
<accession>A0ABN6VR89</accession>
<evidence type="ECO:0000256" key="6">
    <source>
        <dbReference type="ARBA" id="ARBA00023065"/>
    </source>
</evidence>
<evidence type="ECO:0000256" key="1">
    <source>
        <dbReference type="ARBA" id="ARBA00004571"/>
    </source>
</evidence>
<evidence type="ECO:0000256" key="3">
    <source>
        <dbReference type="ARBA" id="ARBA00022452"/>
    </source>
</evidence>
<keyword evidence="7 11" id="KW-0798">TonB box</keyword>
<keyword evidence="5 12" id="KW-0732">Signal</keyword>
<keyword evidence="16" id="KW-1185">Reference proteome</keyword>
<dbReference type="InterPro" id="IPR039426">
    <property type="entry name" value="TonB-dep_rcpt-like"/>
</dbReference>
<dbReference type="InterPro" id="IPR037066">
    <property type="entry name" value="Plug_dom_sf"/>
</dbReference>
<proteinExistence type="inferred from homology"/>
<evidence type="ECO:0000256" key="9">
    <source>
        <dbReference type="ARBA" id="ARBA00023237"/>
    </source>
</evidence>
<keyword evidence="4 10" id="KW-0812">Transmembrane</keyword>
<keyword evidence="8 10" id="KW-0472">Membrane</keyword>
<dbReference type="SUPFAM" id="SSF56935">
    <property type="entry name" value="Porins"/>
    <property type="match status" value="1"/>
</dbReference>
<organism evidence="15 16">
    <name type="scientific">Geotalea uraniireducens</name>
    <dbReference type="NCBI Taxonomy" id="351604"/>
    <lineage>
        <taxon>Bacteria</taxon>
        <taxon>Pseudomonadati</taxon>
        <taxon>Thermodesulfobacteriota</taxon>
        <taxon>Desulfuromonadia</taxon>
        <taxon>Geobacterales</taxon>
        <taxon>Geobacteraceae</taxon>
        <taxon>Geotalea</taxon>
    </lineage>
</organism>
<keyword evidence="3 10" id="KW-1134">Transmembrane beta strand</keyword>
<feature type="signal peptide" evidence="12">
    <location>
        <begin position="1"/>
        <end position="26"/>
    </location>
</feature>
<dbReference type="PANTHER" id="PTHR30069:SF53">
    <property type="entry name" value="COLICIN I RECEPTOR-RELATED"/>
    <property type="match status" value="1"/>
</dbReference>
<dbReference type="InterPro" id="IPR036942">
    <property type="entry name" value="Beta-barrel_TonB_sf"/>
</dbReference>
<keyword evidence="2 10" id="KW-0813">Transport</keyword>
<evidence type="ECO:0000259" key="13">
    <source>
        <dbReference type="Pfam" id="PF00593"/>
    </source>
</evidence>
<evidence type="ECO:0000259" key="14">
    <source>
        <dbReference type="Pfam" id="PF07715"/>
    </source>
</evidence>
<feature type="domain" description="TonB-dependent receptor-like beta-barrel" evidence="13">
    <location>
        <begin position="223"/>
        <end position="588"/>
    </location>
</feature>
<dbReference type="InterPro" id="IPR012910">
    <property type="entry name" value="Plug_dom"/>
</dbReference>
<sequence>MFRLRRHIPLLCLVTLLLGAVAPAWAEGDAELQALGLLGGDEEQTTTTARIPRPISRIAENVTVITAEQIARLNVHTLAEVLQTVPGIQLSNPRTPGSFTFFDLQGAPSAHVQVLVDGIRQNDLIENNPEIGLIPVQQIERIEIVKGAASAAWGQALGGVINVITKSPDPDRQAGGELFASAGERLTTDLRTELSGTVGRVGYYLSGGNLHSDGLLPNNGVDNNNGHGKVVYTLPEDGSLTLGVDYRSASRGVLEWPAYDIHDNADTRSLNSYLAFNYQLADNLTLDLTTFFTQKETDYFGRNWSDGALVYNPESREKTGGGNARLTWGDSDYNLVTGLEYEHAQVTTTETIIKADLLDRRFDRWSGYANGAVTLGRFTFLPGFRLDHNGIGSNYFSYTAGLTCRLTDGTVLRGYTANGYSLPYALLNQSHGLQKVWTAQAGVESSDVPYLWLKGTVFYNKISNVEVADFTTGEVLLHRQVRQGFELEARTIPLYGLSLRGGYTFTDAYDHDSGQRLSDVPRQSAKLAVDYDSRELGLKGTLSGNYVWWNASADYQGRYTALLWDLTLTKRLFPDDDLSPELFFSVHNIFNGSQYDQTYYKNPGRWLEGGVRWRF</sequence>
<evidence type="ECO:0000256" key="12">
    <source>
        <dbReference type="SAM" id="SignalP"/>
    </source>
</evidence>
<evidence type="ECO:0000256" key="4">
    <source>
        <dbReference type="ARBA" id="ARBA00022692"/>
    </source>
</evidence>
<dbReference type="Pfam" id="PF07715">
    <property type="entry name" value="Plug"/>
    <property type="match status" value="1"/>
</dbReference>
<dbReference type="Gene3D" id="2.170.130.10">
    <property type="entry name" value="TonB-dependent receptor, plug domain"/>
    <property type="match status" value="1"/>
</dbReference>
<dbReference type="RefSeq" id="WP_282003491.1">
    <property type="nucleotide sequence ID" value="NZ_AP027151.1"/>
</dbReference>
<evidence type="ECO:0000256" key="5">
    <source>
        <dbReference type="ARBA" id="ARBA00022729"/>
    </source>
</evidence>
<dbReference type="PANTHER" id="PTHR30069">
    <property type="entry name" value="TONB-DEPENDENT OUTER MEMBRANE RECEPTOR"/>
    <property type="match status" value="1"/>
</dbReference>
<dbReference type="PROSITE" id="PS52016">
    <property type="entry name" value="TONB_DEPENDENT_REC_3"/>
    <property type="match status" value="1"/>
</dbReference>
<dbReference type="EMBL" id="AP027151">
    <property type="protein sequence ID" value="BDV42808.1"/>
    <property type="molecule type" value="Genomic_DNA"/>
</dbReference>
<evidence type="ECO:0000256" key="8">
    <source>
        <dbReference type="ARBA" id="ARBA00023136"/>
    </source>
</evidence>
<dbReference type="Pfam" id="PF00593">
    <property type="entry name" value="TonB_dep_Rec_b-barrel"/>
    <property type="match status" value="1"/>
</dbReference>
<evidence type="ECO:0000256" key="2">
    <source>
        <dbReference type="ARBA" id="ARBA00022448"/>
    </source>
</evidence>
<keyword evidence="6" id="KW-0406">Ion transport</keyword>